<dbReference type="GO" id="GO:0001881">
    <property type="term" value="P:receptor recycling"/>
    <property type="evidence" value="ECO:0007669"/>
    <property type="project" value="TreeGrafter"/>
</dbReference>
<dbReference type="SUPFAM" id="SSF50729">
    <property type="entry name" value="PH domain-like"/>
    <property type="match status" value="1"/>
</dbReference>
<dbReference type="GO" id="GO:0005769">
    <property type="term" value="C:early endosome"/>
    <property type="evidence" value="ECO:0007669"/>
    <property type="project" value="TreeGrafter"/>
</dbReference>
<dbReference type="InterPro" id="IPR001849">
    <property type="entry name" value="PH_domain"/>
</dbReference>
<feature type="domain" description="PH" evidence="2">
    <location>
        <begin position="15"/>
        <end position="120"/>
    </location>
</feature>
<evidence type="ECO:0000313" key="3">
    <source>
        <dbReference type="EMBL" id="JAI58274.1"/>
    </source>
</evidence>
<dbReference type="GO" id="GO:0005802">
    <property type="term" value="C:trans-Golgi network"/>
    <property type="evidence" value="ECO:0007669"/>
    <property type="project" value="TreeGrafter"/>
</dbReference>
<proteinExistence type="predicted"/>
<dbReference type="PANTHER" id="PTHR22902">
    <property type="entry name" value="SESQUIPEDALIAN"/>
    <property type="match status" value="1"/>
</dbReference>
<protein>
    <recommendedName>
        <fullName evidence="1">Pleckstrin homology domain-containing family J member 1</fullName>
    </recommendedName>
</protein>
<dbReference type="AlphaFoldDB" id="A0A0P4VYU7"/>
<dbReference type="GO" id="GO:0005829">
    <property type="term" value="C:cytosol"/>
    <property type="evidence" value="ECO:0007669"/>
    <property type="project" value="GOC"/>
</dbReference>
<evidence type="ECO:0000256" key="1">
    <source>
        <dbReference type="ARBA" id="ARBA00041004"/>
    </source>
</evidence>
<dbReference type="PANTHER" id="PTHR22902:SF9">
    <property type="entry name" value="PLECKSTRIN HOMOLOGY DOMAIN-CONTAINING FAMILY J MEMBER 1"/>
    <property type="match status" value="1"/>
</dbReference>
<dbReference type="InterPro" id="IPR045188">
    <property type="entry name" value="Boi1/Boi2-like"/>
</dbReference>
<evidence type="ECO:0000259" key="2">
    <source>
        <dbReference type="PROSITE" id="PS50003"/>
    </source>
</evidence>
<dbReference type="Gene3D" id="2.30.29.30">
    <property type="entry name" value="Pleckstrin-homology domain (PH domain)/Phosphotyrosine-binding domain (PTB)"/>
    <property type="match status" value="1"/>
</dbReference>
<reference evidence="3" key="1">
    <citation type="submission" date="2015-09" db="EMBL/GenBank/DDBJ databases">
        <title>Scylla olivacea transcriptome.</title>
        <authorList>
            <person name="Ikhwanuddin M."/>
        </authorList>
    </citation>
    <scope>NUCLEOTIDE SEQUENCE</scope>
</reference>
<dbReference type="EMBL" id="GDRN01102107">
    <property type="protein sequence ID" value="JAI58274.1"/>
    <property type="molecule type" value="Transcribed_RNA"/>
</dbReference>
<name>A0A0P4VYU7_SCYOL</name>
<dbReference type="GO" id="GO:0007032">
    <property type="term" value="P:endosome organization"/>
    <property type="evidence" value="ECO:0007669"/>
    <property type="project" value="TreeGrafter"/>
</dbReference>
<dbReference type="GO" id="GO:0055037">
    <property type="term" value="C:recycling endosome"/>
    <property type="evidence" value="ECO:0007669"/>
    <property type="project" value="TreeGrafter"/>
</dbReference>
<dbReference type="SMART" id="SM00233">
    <property type="entry name" value="PH"/>
    <property type="match status" value="1"/>
</dbReference>
<organism evidence="3">
    <name type="scientific">Scylla olivacea</name>
    <name type="common">Orange mud crab</name>
    <name type="synonym">Cancer olivacea</name>
    <dbReference type="NCBI Taxonomy" id="85551"/>
    <lineage>
        <taxon>Eukaryota</taxon>
        <taxon>Metazoa</taxon>
        <taxon>Ecdysozoa</taxon>
        <taxon>Arthropoda</taxon>
        <taxon>Crustacea</taxon>
        <taxon>Multicrustacea</taxon>
        <taxon>Malacostraca</taxon>
        <taxon>Eumalacostraca</taxon>
        <taxon>Eucarida</taxon>
        <taxon>Decapoda</taxon>
        <taxon>Pleocyemata</taxon>
        <taxon>Brachyura</taxon>
        <taxon>Eubrachyura</taxon>
        <taxon>Portunoidea</taxon>
        <taxon>Portunidae</taxon>
        <taxon>Portuninae</taxon>
        <taxon>Scylla</taxon>
    </lineage>
</organism>
<dbReference type="InterPro" id="IPR011993">
    <property type="entry name" value="PH-like_dom_sf"/>
</dbReference>
<dbReference type="PROSITE" id="PS50003">
    <property type="entry name" value="PH_DOMAIN"/>
    <property type="match status" value="1"/>
</dbReference>
<dbReference type="GO" id="GO:0042147">
    <property type="term" value="P:retrograde transport, endosome to Golgi"/>
    <property type="evidence" value="ECO:0007669"/>
    <property type="project" value="TreeGrafter"/>
</dbReference>
<dbReference type="Pfam" id="PF00169">
    <property type="entry name" value="PH"/>
    <property type="match status" value="1"/>
</dbReference>
<accession>A0A0P4VYU7</accession>
<sequence>MHYNNDSLVHFAETAGDHEGRLTHKSPPRTLYDSAYKERWFKLRANLLFYYRLNEFGGVEKNEPSGVFVLENVEIQMEHTDLPFGFAIRWKDDLERKHLFFASSEASAVTWMNKLINARILLNILVLLSCSGHHGQMHPASHGFMLTWRRISYRKSYQRNMHYSHLVLQTTRDQTD</sequence>